<name>A0A2P4X1R8_9STRA</name>
<protein>
    <submittedName>
        <fullName evidence="1">Uncharacterized protein</fullName>
    </submittedName>
</protein>
<comment type="caution">
    <text evidence="1">The sequence shown here is derived from an EMBL/GenBank/DDBJ whole genome shotgun (WGS) entry which is preliminary data.</text>
</comment>
<proteinExistence type="predicted"/>
<organism evidence="1 2">
    <name type="scientific">Phytophthora palmivora</name>
    <dbReference type="NCBI Taxonomy" id="4796"/>
    <lineage>
        <taxon>Eukaryota</taxon>
        <taxon>Sar</taxon>
        <taxon>Stramenopiles</taxon>
        <taxon>Oomycota</taxon>
        <taxon>Peronosporomycetes</taxon>
        <taxon>Peronosporales</taxon>
        <taxon>Peronosporaceae</taxon>
        <taxon>Phytophthora</taxon>
    </lineage>
</organism>
<dbReference type="EMBL" id="NCKW01017140">
    <property type="protein sequence ID" value="POM59487.1"/>
    <property type="molecule type" value="Genomic_DNA"/>
</dbReference>
<dbReference type="AlphaFoldDB" id="A0A2P4X1R8"/>
<gene>
    <name evidence="1" type="ORF">PHPALM_31784</name>
</gene>
<dbReference type="OrthoDB" id="121376at2759"/>
<accession>A0A2P4X1R8</accession>
<sequence>MDVAVTKPFKDRCRDLCVKFVREDGLSTTPTQKRGRIAAMVVQVWEEVKEEGIVNGFLKAGLIAIGPRDANGVFASPEPMSEGIVDVK</sequence>
<evidence type="ECO:0000313" key="1">
    <source>
        <dbReference type="EMBL" id="POM59487.1"/>
    </source>
</evidence>
<reference evidence="1 2" key="1">
    <citation type="journal article" date="2017" name="Genome Biol. Evol.">
        <title>Phytophthora megakarya and P. palmivora, closely related causal agents of cacao black pod rot, underwent increases in genome sizes and gene numbers by different mechanisms.</title>
        <authorList>
            <person name="Ali S.S."/>
            <person name="Shao J."/>
            <person name="Lary D.J."/>
            <person name="Kronmiller B."/>
            <person name="Shen D."/>
            <person name="Strem M.D."/>
            <person name="Amoako-Attah I."/>
            <person name="Akrofi A.Y."/>
            <person name="Begoude B.A."/>
            <person name="Ten Hoopen G.M."/>
            <person name="Coulibaly K."/>
            <person name="Kebe B.I."/>
            <person name="Melnick R.L."/>
            <person name="Guiltinan M.J."/>
            <person name="Tyler B.M."/>
            <person name="Meinhardt L.W."/>
            <person name="Bailey B.A."/>
        </authorList>
    </citation>
    <scope>NUCLEOTIDE SEQUENCE [LARGE SCALE GENOMIC DNA]</scope>
    <source>
        <strain evidence="2">sbr112.9</strain>
    </source>
</reference>
<keyword evidence="2" id="KW-1185">Reference proteome</keyword>
<dbReference type="Proteomes" id="UP000237271">
    <property type="component" value="Unassembled WGS sequence"/>
</dbReference>
<evidence type="ECO:0000313" key="2">
    <source>
        <dbReference type="Proteomes" id="UP000237271"/>
    </source>
</evidence>